<evidence type="ECO:0000256" key="2">
    <source>
        <dbReference type="ARBA" id="ARBA00006739"/>
    </source>
</evidence>
<keyword evidence="5" id="KW-0812">Transmembrane</keyword>
<evidence type="ECO:0000256" key="4">
    <source>
        <dbReference type="ARBA" id="ARBA00022679"/>
    </source>
</evidence>
<dbReference type="PATRIC" id="fig|1345695.10.peg.1704"/>
<gene>
    <name evidence="7" type="ORF">CLSA_c28550</name>
</gene>
<accession>U5MTF7</accession>
<keyword evidence="3" id="KW-0328">Glycosyltransferase</keyword>
<keyword evidence="8" id="KW-1185">Reference proteome</keyword>
<dbReference type="Proteomes" id="UP000017118">
    <property type="component" value="Chromosome"/>
</dbReference>
<dbReference type="OrthoDB" id="9813495at2"/>
<dbReference type="InterPro" id="IPR001173">
    <property type="entry name" value="Glyco_trans_2-like"/>
</dbReference>
<dbReference type="Gene3D" id="3.90.550.10">
    <property type="entry name" value="Spore Coat Polysaccharide Biosynthesis Protein SpsA, Chain A"/>
    <property type="match status" value="1"/>
</dbReference>
<comment type="similarity">
    <text evidence="2">Belongs to the glycosyltransferase 2 family.</text>
</comment>
<name>U5MTF7_CLOSA</name>
<feature type="transmembrane region" description="Helical" evidence="5">
    <location>
        <begin position="265"/>
        <end position="286"/>
    </location>
</feature>
<keyword evidence="5" id="KW-1133">Transmembrane helix</keyword>
<dbReference type="PANTHER" id="PTHR43179:SF12">
    <property type="entry name" value="GALACTOFURANOSYLTRANSFERASE GLFT2"/>
    <property type="match status" value="1"/>
</dbReference>
<dbReference type="SUPFAM" id="SSF53448">
    <property type="entry name" value="Nucleotide-diphospho-sugar transferases"/>
    <property type="match status" value="1"/>
</dbReference>
<proteinExistence type="inferred from homology"/>
<dbReference type="EMBL" id="CP006721">
    <property type="protein sequence ID" value="AGX43823.1"/>
    <property type="molecule type" value="Genomic_DNA"/>
</dbReference>
<dbReference type="GeneID" id="55476847"/>
<feature type="domain" description="Glycosyltransferase 2-like" evidence="6">
    <location>
        <begin position="7"/>
        <end position="180"/>
    </location>
</feature>
<keyword evidence="5" id="KW-0472">Membrane</keyword>
<evidence type="ECO:0000256" key="3">
    <source>
        <dbReference type="ARBA" id="ARBA00022676"/>
    </source>
</evidence>
<keyword evidence="4 7" id="KW-0808">Transferase</keyword>
<evidence type="ECO:0000313" key="7">
    <source>
        <dbReference type="EMBL" id="AGX43823.1"/>
    </source>
</evidence>
<evidence type="ECO:0000313" key="8">
    <source>
        <dbReference type="Proteomes" id="UP000017118"/>
    </source>
</evidence>
<dbReference type="GO" id="GO:0016757">
    <property type="term" value="F:glycosyltransferase activity"/>
    <property type="evidence" value="ECO:0007669"/>
    <property type="project" value="UniProtKB-KW"/>
</dbReference>
<dbReference type="RefSeq" id="WP_022746968.1">
    <property type="nucleotide sequence ID" value="NC_022571.1"/>
</dbReference>
<protein>
    <submittedName>
        <fullName evidence="7">Putative glycosyltransferase</fullName>
    </submittedName>
</protein>
<sequence length="309" mass="36423">MENNLVIIILNYKNYNETIDCVHNILKFNIGNKIVIVDNSSPNNSYSILKEHFSLIKNVFVVLNKYNYGYASGNNFGVRYALNNFNDVRYICIMNPDIRITYRQIFSNLIDKLNENKNLALIAPIIISCDFLDFRNVGWLIPKTWQLFCLQSAFRKNNKWSPKYKIDKNGLMNIDVVPGSMFIIKADVFNNVDLFDEGTFLYFEETILAIKLKRQNYKEAISIGEYCYHMHEIGERPTLKQNILLYKRNSDSLIYMVKKYYNKNLVILLKLEYLINILIIIIKYPIGTMTKYNRWLKINCNKALSTRKF</sequence>
<organism evidence="7 8">
    <name type="scientific">Clostridium saccharobutylicum DSM 13864</name>
    <dbReference type="NCBI Taxonomy" id="1345695"/>
    <lineage>
        <taxon>Bacteria</taxon>
        <taxon>Bacillati</taxon>
        <taxon>Bacillota</taxon>
        <taxon>Clostridia</taxon>
        <taxon>Eubacteriales</taxon>
        <taxon>Clostridiaceae</taxon>
        <taxon>Clostridium</taxon>
    </lineage>
</organism>
<dbReference type="HOGENOM" id="CLU_023845_4_1_9"/>
<reference evidence="7 8" key="1">
    <citation type="journal article" date="2013" name="Genome Announc.">
        <title>Complete Genome Sequence of the Solvent Producer Clostridium saccharobutylicum NCP262 (DSM 13864).</title>
        <authorList>
            <person name="Poehlein A."/>
            <person name="Hartwich K."/>
            <person name="Krabben P."/>
            <person name="Ehrenreich A."/>
            <person name="Liebl W."/>
            <person name="Durre P."/>
            <person name="Gottschalk G."/>
            <person name="Daniel R."/>
        </authorList>
    </citation>
    <scope>NUCLEOTIDE SEQUENCE [LARGE SCALE GENOMIC DNA]</scope>
    <source>
        <strain evidence="7">DSM 13864</strain>
    </source>
</reference>
<dbReference type="AlphaFoldDB" id="U5MTF7"/>
<dbReference type="PANTHER" id="PTHR43179">
    <property type="entry name" value="RHAMNOSYLTRANSFERASE WBBL"/>
    <property type="match status" value="1"/>
</dbReference>
<dbReference type="InterPro" id="IPR029044">
    <property type="entry name" value="Nucleotide-diphossugar_trans"/>
</dbReference>
<evidence type="ECO:0000259" key="6">
    <source>
        <dbReference type="Pfam" id="PF00535"/>
    </source>
</evidence>
<dbReference type="KEGG" id="csb:CLSA_c28550"/>
<dbReference type="Pfam" id="PF00535">
    <property type="entry name" value="Glycos_transf_2"/>
    <property type="match status" value="1"/>
</dbReference>
<comment type="pathway">
    <text evidence="1">Cell wall biogenesis; cell wall polysaccharide biosynthesis.</text>
</comment>
<evidence type="ECO:0000256" key="1">
    <source>
        <dbReference type="ARBA" id="ARBA00004776"/>
    </source>
</evidence>
<dbReference type="eggNOG" id="COG1216">
    <property type="taxonomic scope" value="Bacteria"/>
</dbReference>
<evidence type="ECO:0000256" key="5">
    <source>
        <dbReference type="SAM" id="Phobius"/>
    </source>
</evidence>